<reference evidence="1" key="1">
    <citation type="submission" date="2020-03" db="EMBL/GenBank/DDBJ databases">
        <title>Psychroflexus Maritimus sp. nov., isolate from marine sediment.</title>
        <authorList>
            <person name="Zhong Y.-L."/>
        </authorList>
    </citation>
    <scope>NUCLEOTIDE SEQUENCE</scope>
    <source>
        <strain evidence="1">C1</strain>
    </source>
</reference>
<dbReference type="RefSeq" id="WP_166400785.1">
    <property type="nucleotide sequence ID" value="NZ_JAANAS010000077.1"/>
</dbReference>
<name>A0A967DZ54_9FLAO</name>
<protein>
    <submittedName>
        <fullName evidence="1">Uncharacterized protein</fullName>
    </submittedName>
</protein>
<feature type="non-terminal residue" evidence="1">
    <location>
        <position position="1"/>
    </location>
</feature>
<sequence>RIQNNENPDCYEVAQFDLILYESINFEGIQDLNQCGDFSYNQGFNLISNTLNIFDFNNEDDIENISYFVTEEDAINGENAIDNLVNYSLPVGVNQQTIYVRVRKTSEFGSCLSFSSFELFLYNVEIGTTPIPDIEECESNFENGQVFFDLTQQNELVLGPNQTIQDYSISYFEDLA</sequence>
<evidence type="ECO:0000313" key="1">
    <source>
        <dbReference type="EMBL" id="NGZ90545.1"/>
    </source>
</evidence>
<dbReference type="Proteomes" id="UP000643701">
    <property type="component" value="Unassembled WGS sequence"/>
</dbReference>
<proteinExistence type="predicted"/>
<keyword evidence="2" id="KW-1185">Reference proteome</keyword>
<accession>A0A967DZ54</accession>
<comment type="caution">
    <text evidence="1">The sequence shown here is derived from an EMBL/GenBank/DDBJ whole genome shotgun (WGS) entry which is preliminary data.</text>
</comment>
<dbReference type="AlphaFoldDB" id="A0A967DZ54"/>
<evidence type="ECO:0000313" key="2">
    <source>
        <dbReference type="Proteomes" id="UP000643701"/>
    </source>
</evidence>
<feature type="non-terminal residue" evidence="1">
    <location>
        <position position="176"/>
    </location>
</feature>
<organism evidence="1 2">
    <name type="scientific">Psychroflexus maritimus</name>
    <dbReference type="NCBI Taxonomy" id="2714865"/>
    <lineage>
        <taxon>Bacteria</taxon>
        <taxon>Pseudomonadati</taxon>
        <taxon>Bacteroidota</taxon>
        <taxon>Flavobacteriia</taxon>
        <taxon>Flavobacteriales</taxon>
        <taxon>Flavobacteriaceae</taxon>
        <taxon>Psychroflexus</taxon>
    </lineage>
</organism>
<gene>
    <name evidence="1" type="ORF">G7034_09790</name>
</gene>
<dbReference type="EMBL" id="JAANAS010000077">
    <property type="protein sequence ID" value="NGZ90545.1"/>
    <property type="molecule type" value="Genomic_DNA"/>
</dbReference>